<comment type="similarity">
    <text evidence="15">Belongs to the exosome component 10/RRP6 family.</text>
</comment>
<feature type="transmembrane region" description="Helical" evidence="17">
    <location>
        <begin position="565"/>
        <end position="588"/>
    </location>
</feature>
<comment type="caution">
    <text evidence="19">The sequence shown here is derived from an EMBL/GenBank/DDBJ whole genome shotgun (WGS) entry which is preliminary data.</text>
</comment>
<dbReference type="InterPro" id="IPR012337">
    <property type="entry name" value="RNaseH-like_sf"/>
</dbReference>
<proteinExistence type="inferred from homology"/>
<keyword evidence="9" id="KW-0256">Endoplasmic reticulum</keyword>
<accession>A0ABR1CDF5</accession>
<dbReference type="InterPro" id="IPR012588">
    <property type="entry name" value="Exosome-assoc_fac_Rrp6_N"/>
</dbReference>
<reference evidence="19 20" key="1">
    <citation type="submission" date="2023-08" db="EMBL/GenBank/DDBJ databases">
        <title>A Necator americanus chromosomal reference genome.</title>
        <authorList>
            <person name="Ilik V."/>
            <person name="Petrzelkova K.J."/>
            <person name="Pardy F."/>
            <person name="Fuh T."/>
            <person name="Niatou-Singa F.S."/>
            <person name="Gouil Q."/>
            <person name="Baker L."/>
            <person name="Ritchie M.E."/>
            <person name="Jex A.R."/>
            <person name="Gazzola D."/>
            <person name="Li H."/>
            <person name="Toshio Fujiwara R."/>
            <person name="Zhan B."/>
            <person name="Aroian R.V."/>
            <person name="Pafco B."/>
            <person name="Schwarz E.M."/>
        </authorList>
    </citation>
    <scope>NUCLEOTIDE SEQUENCE [LARGE SCALE GENOMIC DNA]</scope>
    <source>
        <strain evidence="19 20">Aroian</strain>
        <tissue evidence="19">Whole animal</tissue>
    </source>
</reference>
<evidence type="ECO:0000256" key="5">
    <source>
        <dbReference type="ARBA" id="ARBA00022679"/>
    </source>
</evidence>
<evidence type="ECO:0000313" key="19">
    <source>
        <dbReference type="EMBL" id="KAK6735528.1"/>
    </source>
</evidence>
<feature type="compositionally biased region" description="Basic residues" evidence="16">
    <location>
        <begin position="1843"/>
        <end position="1856"/>
    </location>
</feature>
<evidence type="ECO:0000256" key="8">
    <source>
        <dbReference type="ARBA" id="ARBA00022801"/>
    </source>
</evidence>
<evidence type="ECO:0000256" key="14">
    <source>
        <dbReference type="ARBA" id="ARBA00023242"/>
    </source>
</evidence>
<feature type="region of interest" description="Disordered" evidence="16">
    <location>
        <begin position="1843"/>
        <end position="1868"/>
    </location>
</feature>
<evidence type="ECO:0000256" key="7">
    <source>
        <dbReference type="ARBA" id="ARBA00022722"/>
    </source>
</evidence>
<feature type="transmembrane region" description="Helical" evidence="17">
    <location>
        <begin position="608"/>
        <end position="635"/>
    </location>
</feature>
<dbReference type="InterPro" id="IPR045092">
    <property type="entry name" value="Rrp6-like"/>
</dbReference>
<dbReference type="InterPro" id="IPR002121">
    <property type="entry name" value="HRDC_dom"/>
</dbReference>
<keyword evidence="5" id="KW-0808">Transferase</keyword>
<keyword evidence="4" id="KW-0328">Glycosyltransferase</keyword>
<dbReference type="Gene3D" id="3.30.420.10">
    <property type="entry name" value="Ribonuclease H-like superfamily/Ribonuclease H"/>
    <property type="match status" value="1"/>
</dbReference>
<dbReference type="PANTHER" id="PTHR12124">
    <property type="entry name" value="POLYMYOSITIS/SCLERODERMA AUTOANTIGEN-RELATED"/>
    <property type="match status" value="1"/>
</dbReference>
<keyword evidence="3" id="KW-0698">rRNA processing</keyword>
<dbReference type="Pfam" id="PF00570">
    <property type="entry name" value="HRDC"/>
    <property type="match status" value="1"/>
</dbReference>
<dbReference type="Pfam" id="PF01612">
    <property type="entry name" value="DNA_pol_A_exo1"/>
    <property type="match status" value="1"/>
</dbReference>
<protein>
    <recommendedName>
        <fullName evidence="18">HRDC domain-containing protein</fullName>
    </recommendedName>
</protein>
<dbReference type="EMBL" id="JAVFWL010000002">
    <property type="protein sequence ID" value="KAK6735528.1"/>
    <property type="molecule type" value="Genomic_DNA"/>
</dbReference>
<feature type="domain" description="HRDC" evidence="18">
    <location>
        <begin position="1489"/>
        <end position="1569"/>
    </location>
</feature>
<dbReference type="InterPro" id="IPR010997">
    <property type="entry name" value="HRDC-like_sf"/>
</dbReference>
<feature type="transmembrane region" description="Helical" evidence="17">
    <location>
        <begin position="810"/>
        <end position="831"/>
    </location>
</feature>
<dbReference type="InterPro" id="IPR044876">
    <property type="entry name" value="HRDC_dom_sf"/>
</dbReference>
<dbReference type="InterPro" id="IPR036397">
    <property type="entry name" value="RNaseH_sf"/>
</dbReference>
<evidence type="ECO:0000259" key="18">
    <source>
        <dbReference type="PROSITE" id="PS50967"/>
    </source>
</evidence>
<dbReference type="Proteomes" id="UP001303046">
    <property type="component" value="Unassembled WGS sequence"/>
</dbReference>
<dbReference type="Pfam" id="PF03901">
    <property type="entry name" value="Glyco_transf_22"/>
    <property type="match status" value="1"/>
</dbReference>
<name>A0ABR1CDF5_NECAM</name>
<feature type="transmembrane region" description="Helical" evidence="17">
    <location>
        <begin position="532"/>
        <end position="553"/>
    </location>
</feature>
<feature type="region of interest" description="Disordered" evidence="16">
    <location>
        <begin position="1697"/>
        <end position="1756"/>
    </location>
</feature>
<dbReference type="CDD" id="cd06147">
    <property type="entry name" value="Rrp6p_like_exo"/>
    <property type="match status" value="1"/>
</dbReference>
<dbReference type="InterPro" id="IPR049559">
    <property type="entry name" value="Rrp6p-like_exo"/>
</dbReference>
<gene>
    <name evidence="19" type="primary">Necator_chrII.g6421</name>
    <name evidence="19" type="ORF">RB195_018628</name>
</gene>
<dbReference type="Pfam" id="PF10245">
    <property type="entry name" value="MRP-S22"/>
    <property type="match status" value="1"/>
</dbReference>
<evidence type="ECO:0000256" key="3">
    <source>
        <dbReference type="ARBA" id="ARBA00022552"/>
    </source>
</evidence>
<dbReference type="SUPFAM" id="SSF53098">
    <property type="entry name" value="Ribonuclease H-like"/>
    <property type="match status" value="1"/>
</dbReference>
<evidence type="ECO:0000256" key="15">
    <source>
        <dbReference type="ARBA" id="ARBA00043957"/>
    </source>
</evidence>
<evidence type="ECO:0000256" key="9">
    <source>
        <dbReference type="ARBA" id="ARBA00022824"/>
    </source>
</evidence>
<evidence type="ECO:0000256" key="2">
    <source>
        <dbReference type="ARBA" id="ARBA00004477"/>
    </source>
</evidence>
<evidence type="ECO:0000256" key="4">
    <source>
        <dbReference type="ARBA" id="ARBA00022676"/>
    </source>
</evidence>
<evidence type="ECO:0000256" key="6">
    <source>
        <dbReference type="ARBA" id="ARBA00022692"/>
    </source>
</evidence>
<sequence>MYRRSLLRASHANAQRLVQVRCASVWMSGARTVAESNVDHCIDSEKLFIDANVQQLLADLTGMDLERKVFKRRRTKIQQRSHFALMTDERLAQTMDKMRAEARRFLNFVPIKEPRSQEVSVLSKDAEIMCFDNSKFVFVDITFDANDQDRTVVVREVDGTLRIATPEEHDRMNRTYYEKPNRPVFLPPLFEDPYLQDALDRKEHEFVLDWACWFFEPDDPAYVKLVRCVFDRIVESGDFDVLHSTRHFGTMVFYLALNGNIPPLLNFFGAHGRVRDCANLVRLQKTLNPDWRFVINSGDTDLKIITDFVKQKLQFREQLKDLIAFLKEGVTIPSPSQNDFAHKTTLNTKEKATLDAWNLRGNTGSLAHLGEQYGVKVTKSEEKTEAATDKYIFLVKRKECDAAKEHIHGHACPLSPLTPSSKDTVKSYPSPLDEIRGKLYVLREDLDFDWEPSDSAVLKLLFSLRLSAALWSNISDCDEVYNYWEPLHLLLFGEGLQTWEYSPLYAIRSYFYIYLHYIPANVLFHLLPYSKIALFVTLRCCIGIFTLLGEFSLYKAVCKHLSISIGRFFVVFSMLSTGMFISSTAFLPSSFTMVMNMYAAAAFLEEKWFSAIFCTAISALVGWPFAAVLGLPIVVEMLIFRSKLKMFSYFTALAGIIVGGSLFSVDSYYYGKRVLAPLNIVLYNVFSEHGPDLYGTEPISFYLKNLILNWNIVALLSPLALPLSGLNYLCSWKALEKHKKWGIPVRLSYWRHYSPLFLLFASFSTWCIIFFNQPHKEERFLFPIYPLIALMAAVALDSAERLASRFIRKFSFLSWVVILLFVTVSMSRTYALHRNFSAHIEVYKSFNEHLMNNQQLLDFSKRGDPLRVCVGKEWYRFPSSFFLPQTAVDARSRKRGIHLFFLKKMNDLNREEMSRYVPLDTCDYVVDLDVPDQATTLEPNYGQMADVFARLYSHPFLISSKSHCILLFYDVCAPQITVLKLERSHMFIMLGSMYGGAQRGNGSCSCEEVPSSESRSSPKIKDVLKDVMTKAAQLVRAANDLPRCGDEYELCNSFCAFTTFVEQQETRMRLMLTTLMRNTGCPTRLPTLDSDVEEYLERIIMVDDHVVERAGIVMDELDRAGRDDVAELPKTVIGAESTRKRKIQAETSFQERVHISNPGIALAKRLREAYEHSKTVKTKVVTVKPQKEYGFESSIDNSLSPFIPKLRVKHHALRRTESTGIVVVDQGCLNMKEVSTDCYAVGTINPYQYEIQHFVVPEAQLKSSSPLPVQEMDLTPFTYINTKEGLEKLRDTLNSLKEFAVDLEHHEFRSYLGLTCLVQISTRTEDYIIDPFPLWNDMHILNEPFTDPSILKVFHGAEHDIEWLQRDFGIYVVNMFDTGRAMRRLEMQKFNLRYLVHHYCDVSLDKRHQLADWRVRPLDQDMITYARADTHYLLHCYDHLREELLGKGGRVRNLLPVVYSESALICSTVFSKPMFDKDGFRGLERRRLNSRQFAAMRLLWCWRDQVAREEDESVHYVLPNRMLVTIAESLPRELQGILQCCNPVPPLVKECLHQLLKMLFKCRDLPLIEYIDEATDDGNEEIFRNRKLHNEYTKDNVLLTCPLDFSQSEFDEESGNQTSKAKFSDTKVVVERSTTRSLSSILNYAAVVRRNINEDVGVRTIPDKLSTNTTVLNRIYERLLTTGTPYENYAIATTHAQRREADTKSKTATNSETSTMKKSFTHHDTTVERPSGLNLQGNKDDIQVNPSGKVSSSCSEMHSIKELKRIRKKARESMDISTELPKEEGPLYAVKCIKQEITKDPNRVVDSFDYSHFDANMLGQQPMQSDDPFDPFNQKFRLQNKKNVHKRQGRGGHHRMGTMSIGYKPSTM</sequence>
<keyword evidence="7" id="KW-0540">Nuclease</keyword>
<keyword evidence="13 17" id="KW-0472">Membrane</keyword>
<evidence type="ECO:0000256" key="13">
    <source>
        <dbReference type="ARBA" id="ARBA00023136"/>
    </source>
</evidence>
<comment type="subcellular location">
    <subcellularLocation>
        <location evidence="2">Endoplasmic reticulum membrane</location>
        <topology evidence="2">Multi-pass membrane protein</topology>
    </subcellularLocation>
    <subcellularLocation>
        <location evidence="1">Nucleus</location>
    </subcellularLocation>
</comment>
<organism evidence="19 20">
    <name type="scientific">Necator americanus</name>
    <name type="common">Human hookworm</name>
    <dbReference type="NCBI Taxonomy" id="51031"/>
    <lineage>
        <taxon>Eukaryota</taxon>
        <taxon>Metazoa</taxon>
        <taxon>Ecdysozoa</taxon>
        <taxon>Nematoda</taxon>
        <taxon>Chromadorea</taxon>
        <taxon>Rhabditida</taxon>
        <taxon>Rhabditina</taxon>
        <taxon>Rhabditomorpha</taxon>
        <taxon>Strongyloidea</taxon>
        <taxon>Ancylostomatidae</taxon>
        <taxon>Bunostominae</taxon>
        <taxon>Necator</taxon>
    </lineage>
</organism>
<keyword evidence="14" id="KW-0539">Nucleus</keyword>
<feature type="compositionally biased region" description="Polar residues" evidence="16">
    <location>
        <begin position="1744"/>
        <end position="1756"/>
    </location>
</feature>
<dbReference type="InterPro" id="IPR019374">
    <property type="entry name" value="Ribosomal_mS22"/>
</dbReference>
<keyword evidence="12 17" id="KW-1133">Transmembrane helix</keyword>
<feature type="transmembrane region" description="Helical" evidence="17">
    <location>
        <begin position="707"/>
        <end position="730"/>
    </location>
</feature>
<keyword evidence="6 17" id="KW-0812">Transmembrane</keyword>
<dbReference type="InterPro" id="IPR005599">
    <property type="entry name" value="GPI_mannosylTrfase"/>
</dbReference>
<evidence type="ECO:0000256" key="11">
    <source>
        <dbReference type="ARBA" id="ARBA00022839"/>
    </source>
</evidence>
<keyword evidence="10" id="KW-0271">Exosome</keyword>
<dbReference type="Gene3D" id="1.10.150.80">
    <property type="entry name" value="HRDC domain"/>
    <property type="match status" value="1"/>
</dbReference>
<evidence type="ECO:0000256" key="1">
    <source>
        <dbReference type="ARBA" id="ARBA00004123"/>
    </source>
</evidence>
<feature type="transmembrane region" description="Helical" evidence="17">
    <location>
        <begin position="756"/>
        <end position="774"/>
    </location>
</feature>
<dbReference type="InterPro" id="IPR002562">
    <property type="entry name" value="3'-5'_exonuclease_dom"/>
</dbReference>
<dbReference type="SMART" id="SM00341">
    <property type="entry name" value="HRDC"/>
    <property type="match status" value="1"/>
</dbReference>
<evidence type="ECO:0000256" key="10">
    <source>
        <dbReference type="ARBA" id="ARBA00022835"/>
    </source>
</evidence>
<dbReference type="SMART" id="SM00474">
    <property type="entry name" value="35EXOc"/>
    <property type="match status" value="1"/>
</dbReference>
<keyword evidence="11" id="KW-0269">Exonuclease</keyword>
<evidence type="ECO:0000256" key="17">
    <source>
        <dbReference type="SAM" id="Phobius"/>
    </source>
</evidence>
<keyword evidence="8" id="KW-0378">Hydrolase</keyword>
<dbReference type="SUPFAM" id="SSF47819">
    <property type="entry name" value="HRDC-like"/>
    <property type="match status" value="1"/>
</dbReference>
<feature type="transmembrane region" description="Helical" evidence="17">
    <location>
        <begin position="780"/>
        <end position="798"/>
    </location>
</feature>
<dbReference type="PROSITE" id="PS50967">
    <property type="entry name" value="HRDC"/>
    <property type="match status" value="1"/>
</dbReference>
<dbReference type="Pfam" id="PF08066">
    <property type="entry name" value="PMC2NT"/>
    <property type="match status" value="1"/>
</dbReference>
<keyword evidence="20" id="KW-1185">Reference proteome</keyword>
<evidence type="ECO:0000313" key="20">
    <source>
        <dbReference type="Proteomes" id="UP001303046"/>
    </source>
</evidence>
<dbReference type="PANTHER" id="PTHR12124:SF47">
    <property type="entry name" value="EXOSOME COMPONENT 10"/>
    <property type="match status" value="1"/>
</dbReference>
<evidence type="ECO:0000256" key="16">
    <source>
        <dbReference type="SAM" id="MobiDB-lite"/>
    </source>
</evidence>
<feature type="transmembrane region" description="Helical" evidence="17">
    <location>
        <begin position="647"/>
        <end position="665"/>
    </location>
</feature>
<evidence type="ECO:0000256" key="12">
    <source>
        <dbReference type="ARBA" id="ARBA00022989"/>
    </source>
</evidence>
<feature type="compositionally biased region" description="Polar residues" evidence="16">
    <location>
        <begin position="1706"/>
        <end position="1718"/>
    </location>
</feature>